<sequence length="309" mass="35789">MYIDFHKYNYELVPDHQVNDYKNRDKESYKSLLNKWFEDNLDNFVERKWEIEEIHYLKNISDFIKLVREAEQLFEFGFYTGCISLVGVSSEDFCRYLSVQLGKPQYESQTQFNRINNLKSDGLISNATHTLLDDIRKIRNDCLHYNQNFKQKDNVELKSDALTALNNLKKTLKNLIGEDEAGYQADLISVISGIGAGDDIRATEEIAIKVKNAVSHLLKFPIAFDPSSKIQIKTSAFEILEIDEDFDEISLKDLSNQMIVIVEFPEQEREYYQNKELQEGNSVTATLISVIDQNGLTAEWTILDIDKIK</sequence>
<feature type="domain" description="DUF4145" evidence="1">
    <location>
        <begin position="69"/>
        <end position="153"/>
    </location>
</feature>
<dbReference type="Proteomes" id="UP000468650">
    <property type="component" value="Unassembled WGS sequence"/>
</dbReference>
<protein>
    <submittedName>
        <fullName evidence="2">DUF4145 domain-containing protein</fullName>
    </submittedName>
</protein>
<dbReference type="EMBL" id="WBVO01000018">
    <property type="protein sequence ID" value="KAB2805314.1"/>
    <property type="molecule type" value="Genomic_DNA"/>
</dbReference>
<dbReference type="InterPro" id="IPR025285">
    <property type="entry name" value="DUF4145"/>
</dbReference>
<reference evidence="2 3" key="1">
    <citation type="submission" date="2019-09" db="EMBL/GenBank/DDBJ databases">
        <title>Genomes of family Cryomorphaceae.</title>
        <authorList>
            <person name="Bowman J.P."/>
        </authorList>
    </citation>
    <scope>NUCLEOTIDE SEQUENCE [LARGE SCALE GENOMIC DNA]</scope>
    <source>
        <strain evidence="2 3">LMG 25704</strain>
    </source>
</reference>
<dbReference type="RefSeq" id="WP_170266484.1">
    <property type="nucleotide sequence ID" value="NZ_WBVO01000018.1"/>
</dbReference>
<comment type="caution">
    <text evidence="2">The sequence shown here is derived from an EMBL/GenBank/DDBJ whole genome shotgun (WGS) entry which is preliminary data.</text>
</comment>
<dbReference type="AlphaFoldDB" id="A0A6N6RCH6"/>
<evidence type="ECO:0000313" key="3">
    <source>
        <dbReference type="Proteomes" id="UP000468650"/>
    </source>
</evidence>
<name>A0A6N6RCH6_9FLAO</name>
<proteinExistence type="predicted"/>
<evidence type="ECO:0000313" key="2">
    <source>
        <dbReference type="EMBL" id="KAB2805314.1"/>
    </source>
</evidence>
<accession>A0A6N6RCH6</accession>
<organism evidence="2 3">
    <name type="scientific">Phaeocystidibacter luteus</name>
    <dbReference type="NCBI Taxonomy" id="911197"/>
    <lineage>
        <taxon>Bacteria</taxon>
        <taxon>Pseudomonadati</taxon>
        <taxon>Bacteroidota</taxon>
        <taxon>Flavobacteriia</taxon>
        <taxon>Flavobacteriales</taxon>
        <taxon>Phaeocystidibacteraceae</taxon>
        <taxon>Phaeocystidibacter</taxon>
    </lineage>
</organism>
<keyword evidence="3" id="KW-1185">Reference proteome</keyword>
<evidence type="ECO:0000259" key="1">
    <source>
        <dbReference type="Pfam" id="PF13643"/>
    </source>
</evidence>
<gene>
    <name evidence="2" type="ORF">F8C67_14120</name>
</gene>
<dbReference type="Pfam" id="PF13643">
    <property type="entry name" value="DUF4145"/>
    <property type="match status" value="1"/>
</dbReference>